<dbReference type="STRING" id="1434123.MSVAZ_2792"/>
<dbReference type="EMBL" id="CP009520">
    <property type="protein sequence ID" value="AKB45061.1"/>
    <property type="molecule type" value="Genomic_DNA"/>
</dbReference>
<proteinExistence type="predicted"/>
<dbReference type="InterPro" id="IPR036390">
    <property type="entry name" value="WH_DNA-bd_sf"/>
</dbReference>
<dbReference type="InterPro" id="IPR036388">
    <property type="entry name" value="WH-like_DNA-bd_sf"/>
</dbReference>
<gene>
    <name evidence="1" type="ORF">MSVAZ_2792</name>
</gene>
<dbReference type="GeneID" id="24811303"/>
<reference evidence="1 2" key="1">
    <citation type="submission" date="2014-07" db="EMBL/GenBank/DDBJ databases">
        <title>Methanogenic archaea and the global carbon cycle.</title>
        <authorList>
            <person name="Henriksen J.R."/>
            <person name="Luke J."/>
            <person name="Reinhart S."/>
            <person name="Benedict M.N."/>
            <person name="Youngblut N.D."/>
            <person name="Metcalf M.E."/>
            <person name="Whitaker R.J."/>
            <person name="Metcalf W.W."/>
        </authorList>
    </citation>
    <scope>NUCLEOTIDE SEQUENCE [LARGE SCALE GENOMIC DNA]</scope>
    <source>
        <strain evidence="1 2">Z-761</strain>
    </source>
</reference>
<dbReference type="HOGENOM" id="CLU_163103_0_0_2"/>
<evidence type="ECO:0000313" key="1">
    <source>
        <dbReference type="EMBL" id="AKB45061.1"/>
    </source>
</evidence>
<dbReference type="SUPFAM" id="SSF46785">
    <property type="entry name" value="Winged helix' DNA-binding domain"/>
    <property type="match status" value="1"/>
</dbReference>
<keyword evidence="2" id="KW-1185">Reference proteome</keyword>
<accession>A0A0E3LHY1</accession>
<dbReference type="KEGG" id="mvc:MSVAZ_2792"/>
<organism evidence="1 2">
    <name type="scientific">Methanosarcina vacuolata Z-761</name>
    <dbReference type="NCBI Taxonomy" id="1434123"/>
    <lineage>
        <taxon>Archaea</taxon>
        <taxon>Methanobacteriati</taxon>
        <taxon>Methanobacteriota</taxon>
        <taxon>Stenosarchaea group</taxon>
        <taxon>Methanomicrobia</taxon>
        <taxon>Methanosarcinales</taxon>
        <taxon>Methanosarcinaceae</taxon>
        <taxon>Methanosarcina</taxon>
    </lineage>
</organism>
<evidence type="ECO:0000313" key="2">
    <source>
        <dbReference type="Proteomes" id="UP000033096"/>
    </source>
</evidence>
<sequence length="137" mass="15634">MVDESGPVMDISDTKEEVPVAMGPNEHEMIELFRRINVSRPIALTLACLAKGREISSQSIEMVSGLRQPEVSVAMRYLRENNWIDIREEKKSKGKGRPVKLYRLTVPMDYIVSKIEEDIVAESTIVLRNIERLKHIA</sequence>
<dbReference type="Proteomes" id="UP000033096">
    <property type="component" value="Chromosome"/>
</dbReference>
<dbReference type="RefSeq" id="WP_048122209.1">
    <property type="nucleotide sequence ID" value="NZ_CP009520.1"/>
</dbReference>
<dbReference type="InterPro" id="IPR017185">
    <property type="entry name" value="UCP037373_trxn_reg"/>
</dbReference>
<dbReference type="PIRSF" id="PIRSF037373">
    <property type="entry name" value="UCP037373_trxn_reg"/>
    <property type="match status" value="1"/>
</dbReference>
<dbReference type="Gene3D" id="1.10.10.10">
    <property type="entry name" value="Winged helix-like DNA-binding domain superfamily/Winged helix DNA-binding domain"/>
    <property type="match status" value="1"/>
</dbReference>
<dbReference type="AlphaFoldDB" id="A0A0E3LHY1"/>
<dbReference type="PATRIC" id="fig|1434123.4.peg.3429"/>
<evidence type="ECO:0008006" key="3">
    <source>
        <dbReference type="Google" id="ProtNLM"/>
    </source>
</evidence>
<protein>
    <recommendedName>
        <fullName evidence="3">Transcriptional regulator</fullName>
    </recommendedName>
</protein>
<name>A0A0E3LHY1_9EURY</name>